<dbReference type="SUPFAM" id="SSF56300">
    <property type="entry name" value="Metallo-dependent phosphatases"/>
    <property type="match status" value="1"/>
</dbReference>
<keyword evidence="5" id="KW-1185">Reference proteome</keyword>
<evidence type="ECO:0000256" key="1">
    <source>
        <dbReference type="ARBA" id="ARBA00022723"/>
    </source>
</evidence>
<dbReference type="GO" id="GO:0016020">
    <property type="term" value="C:membrane"/>
    <property type="evidence" value="ECO:0007669"/>
    <property type="project" value="GOC"/>
</dbReference>
<dbReference type="KEGG" id="psti:SOO65_15755"/>
<dbReference type="GO" id="GO:0046872">
    <property type="term" value="F:metal ion binding"/>
    <property type="evidence" value="ECO:0007669"/>
    <property type="project" value="UniProtKB-KW"/>
</dbReference>
<dbReference type="AlphaFoldDB" id="A0AAX4HMN7"/>
<feature type="domain" description="Calcineurin-like phosphoesterase" evidence="3">
    <location>
        <begin position="2"/>
        <end position="205"/>
    </location>
</feature>
<protein>
    <submittedName>
        <fullName evidence="4">Metallophosphoesterase</fullName>
    </submittedName>
</protein>
<name>A0AAX4HMN7_9BACT</name>
<dbReference type="InterPro" id="IPR016538">
    <property type="entry name" value="UCP008292"/>
</dbReference>
<dbReference type="InterPro" id="IPR051158">
    <property type="entry name" value="Metallophosphoesterase_sf"/>
</dbReference>
<dbReference type="Proteomes" id="UP001324634">
    <property type="component" value="Chromosome"/>
</dbReference>
<evidence type="ECO:0000259" key="3">
    <source>
        <dbReference type="Pfam" id="PF00149"/>
    </source>
</evidence>
<dbReference type="PANTHER" id="PTHR31302">
    <property type="entry name" value="TRANSMEMBRANE PROTEIN WITH METALLOPHOSPHOESTERASE DOMAIN-RELATED"/>
    <property type="match status" value="1"/>
</dbReference>
<sequence>MIRIAAAGDVHFDRKSHNRLAQHFTGLNEKADVFLLAGDLTQTGHPEEMKVLAEDLKKCPIPIVAVLGNHDYHVDQVETVLSILKDAGVTVLEGNSVTLNIGGYTVGIAGAKGFGGGFVGACGSDFGEPEMKAFMRHSKNHARTLENTIKEMETDYKIVLLHYSPTAQTLVGEKKEIYPFLGCYYLAEAIDYGKADIAFHGHAHGGVEKGETPGGVPVRNVAQPVIRHAFNIYTLEKNIELIVSEKKHMSFNPAMS</sequence>
<evidence type="ECO:0000313" key="5">
    <source>
        <dbReference type="Proteomes" id="UP001324634"/>
    </source>
</evidence>
<dbReference type="InterPro" id="IPR004843">
    <property type="entry name" value="Calcineurin-like_PHP"/>
</dbReference>
<gene>
    <name evidence="4" type="ORF">SOO65_15755</name>
</gene>
<evidence type="ECO:0000313" key="4">
    <source>
        <dbReference type="EMBL" id="WPU64149.1"/>
    </source>
</evidence>
<reference evidence="4 5" key="1">
    <citation type="submission" date="2023-11" db="EMBL/GenBank/DDBJ databases">
        <title>Peredibacter starrii A3.12.</title>
        <authorList>
            <person name="Mitchell R.J."/>
        </authorList>
    </citation>
    <scope>NUCLEOTIDE SEQUENCE [LARGE SCALE GENOMIC DNA]</scope>
    <source>
        <strain evidence="4 5">A3.12</strain>
    </source>
</reference>
<accession>A0AAX4HMN7</accession>
<organism evidence="4 5">
    <name type="scientific">Peredibacter starrii</name>
    <dbReference type="NCBI Taxonomy" id="28202"/>
    <lineage>
        <taxon>Bacteria</taxon>
        <taxon>Pseudomonadati</taxon>
        <taxon>Bdellovibrionota</taxon>
        <taxon>Bacteriovoracia</taxon>
        <taxon>Bacteriovoracales</taxon>
        <taxon>Bacteriovoracaceae</taxon>
        <taxon>Peredibacter</taxon>
    </lineage>
</organism>
<keyword evidence="2" id="KW-0378">Hydrolase</keyword>
<dbReference type="PIRSF" id="PIRSF008292">
    <property type="entry name" value="UCP008292"/>
    <property type="match status" value="1"/>
</dbReference>
<dbReference type="PANTHER" id="PTHR31302:SF31">
    <property type="entry name" value="PHOSPHODIESTERASE YAEI"/>
    <property type="match status" value="1"/>
</dbReference>
<dbReference type="RefSeq" id="WP_321392390.1">
    <property type="nucleotide sequence ID" value="NZ_CP139487.1"/>
</dbReference>
<dbReference type="Gene3D" id="3.60.21.10">
    <property type="match status" value="1"/>
</dbReference>
<keyword evidence="1" id="KW-0479">Metal-binding</keyword>
<dbReference type="Pfam" id="PF00149">
    <property type="entry name" value="Metallophos"/>
    <property type="match status" value="1"/>
</dbReference>
<proteinExistence type="predicted"/>
<dbReference type="GO" id="GO:0009245">
    <property type="term" value="P:lipid A biosynthetic process"/>
    <property type="evidence" value="ECO:0007669"/>
    <property type="project" value="TreeGrafter"/>
</dbReference>
<dbReference type="InterPro" id="IPR029052">
    <property type="entry name" value="Metallo-depent_PP-like"/>
</dbReference>
<dbReference type="EMBL" id="CP139487">
    <property type="protein sequence ID" value="WPU64149.1"/>
    <property type="molecule type" value="Genomic_DNA"/>
</dbReference>
<dbReference type="GO" id="GO:0008758">
    <property type="term" value="F:UDP-2,3-diacylglucosamine hydrolase activity"/>
    <property type="evidence" value="ECO:0007669"/>
    <property type="project" value="TreeGrafter"/>
</dbReference>
<evidence type="ECO:0000256" key="2">
    <source>
        <dbReference type="ARBA" id="ARBA00022801"/>
    </source>
</evidence>